<dbReference type="GO" id="GO:0042761">
    <property type="term" value="P:very long-chain fatty acid biosynthetic process"/>
    <property type="evidence" value="ECO:0007669"/>
    <property type="project" value="TreeGrafter"/>
</dbReference>
<dbReference type="AlphaFoldDB" id="A0A9P3FBP2"/>
<keyword evidence="6 14" id="KW-0812">Transmembrane</keyword>
<evidence type="ECO:0000313" key="16">
    <source>
        <dbReference type="Proteomes" id="UP000825890"/>
    </source>
</evidence>
<keyword evidence="10 14" id="KW-0472">Membrane</keyword>
<evidence type="ECO:0000256" key="1">
    <source>
        <dbReference type="ARBA" id="ARBA00004141"/>
    </source>
</evidence>
<dbReference type="GO" id="GO:0102158">
    <property type="term" value="F:very-long-chain (3R)-3-hydroxyacyl-CoA dehydratase activity"/>
    <property type="evidence" value="ECO:0007669"/>
    <property type="project" value="UniProtKB-EC"/>
</dbReference>
<evidence type="ECO:0000256" key="11">
    <source>
        <dbReference type="ARBA" id="ARBA00023160"/>
    </source>
</evidence>
<evidence type="ECO:0000256" key="7">
    <source>
        <dbReference type="ARBA" id="ARBA00022832"/>
    </source>
</evidence>
<dbReference type="EC" id="4.2.1.134" evidence="4 14"/>
<comment type="function">
    <text evidence="14">Catalyzes the third of the four reactions of the long-chain fatty acids elongation cycle. This endoplasmic reticulum-bound enzymatic process, allows the addition of two carbons to the chain of long- and very long-chain fatty acids/VLCFAs per cycle. This enzyme catalyzes the dehydration of the 3-hydroxyacyl-CoA intermediate into trans-2,3-enoyl-CoA, within each cycle of fatty acid elongation. Thereby, it participates to the production of VLCFAs of different chain lengths that are involved in multiple biological processes as precursors of membrane lipids and lipid mediators.</text>
</comment>
<reference evidence="15 16" key="1">
    <citation type="submission" date="2021-01" db="EMBL/GenBank/DDBJ databases">
        <title>Cercospora kikuchii MAFF 305040 whole genome shotgun sequence.</title>
        <authorList>
            <person name="Kashiwa T."/>
            <person name="Suzuki T."/>
        </authorList>
    </citation>
    <scope>NUCLEOTIDE SEQUENCE [LARGE SCALE GENOMIC DNA]</scope>
    <source>
        <strain evidence="15 16">MAFF 305040</strain>
    </source>
</reference>
<keyword evidence="12 14" id="KW-0456">Lyase</keyword>
<evidence type="ECO:0000256" key="13">
    <source>
        <dbReference type="ARBA" id="ARBA00036671"/>
    </source>
</evidence>
<feature type="transmembrane region" description="Helical" evidence="14">
    <location>
        <begin position="29"/>
        <end position="51"/>
    </location>
</feature>
<evidence type="ECO:0000313" key="15">
    <source>
        <dbReference type="EMBL" id="GIZ37034.1"/>
    </source>
</evidence>
<comment type="caution">
    <text evidence="15">The sequence shown here is derived from an EMBL/GenBank/DDBJ whole genome shotgun (WGS) entry which is preliminary data.</text>
</comment>
<keyword evidence="8 14" id="KW-1133">Transmembrane helix</keyword>
<evidence type="ECO:0000256" key="9">
    <source>
        <dbReference type="ARBA" id="ARBA00023098"/>
    </source>
</evidence>
<keyword evidence="7 14" id="KW-0276">Fatty acid metabolism</keyword>
<feature type="transmembrane region" description="Helical" evidence="14">
    <location>
        <begin position="128"/>
        <end position="147"/>
    </location>
</feature>
<gene>
    <name evidence="15" type="ORF">CKM354_000049700</name>
</gene>
<dbReference type="EMBL" id="BOLY01000001">
    <property type="protein sequence ID" value="GIZ37034.1"/>
    <property type="molecule type" value="Genomic_DNA"/>
</dbReference>
<feature type="transmembrane region" description="Helical" evidence="14">
    <location>
        <begin position="159"/>
        <end position="181"/>
    </location>
</feature>
<dbReference type="GO" id="GO:0005789">
    <property type="term" value="C:endoplasmic reticulum membrane"/>
    <property type="evidence" value="ECO:0007669"/>
    <property type="project" value="UniProtKB-SubCell"/>
</dbReference>
<dbReference type="InterPro" id="IPR007482">
    <property type="entry name" value="Tyr_Pase-like_PTPLA"/>
</dbReference>
<keyword evidence="16" id="KW-1185">Reference proteome</keyword>
<comment type="caution">
    <text evidence="14">Lacks conserved residue(s) required for the propagation of feature annotation.</text>
</comment>
<organism evidence="15 16">
    <name type="scientific">Cercospora kikuchii</name>
    <dbReference type="NCBI Taxonomy" id="84275"/>
    <lineage>
        <taxon>Eukaryota</taxon>
        <taxon>Fungi</taxon>
        <taxon>Dikarya</taxon>
        <taxon>Ascomycota</taxon>
        <taxon>Pezizomycotina</taxon>
        <taxon>Dothideomycetes</taxon>
        <taxon>Dothideomycetidae</taxon>
        <taxon>Mycosphaerellales</taxon>
        <taxon>Mycosphaerellaceae</taxon>
        <taxon>Cercospora</taxon>
    </lineage>
</organism>
<keyword evidence="9 14" id="KW-0443">Lipid metabolism</keyword>
<comment type="catalytic activity">
    <reaction evidence="13 14">
        <text>a very-long-chain (3R)-3-hydroxyacyl-CoA = a very-long-chain (2E)-enoyl-CoA + H2O</text>
        <dbReference type="Rhea" id="RHEA:45812"/>
        <dbReference type="ChEBI" id="CHEBI:15377"/>
        <dbReference type="ChEBI" id="CHEBI:83728"/>
        <dbReference type="ChEBI" id="CHEBI:85440"/>
        <dbReference type="EC" id="4.2.1.134"/>
    </reaction>
</comment>
<dbReference type="PANTHER" id="PTHR11035:SF3">
    <property type="entry name" value="VERY-LONG-CHAIN (3R)-3-HYDROXYACYL-COA DEHYDRATASE"/>
    <property type="match status" value="1"/>
</dbReference>
<evidence type="ECO:0000256" key="12">
    <source>
        <dbReference type="ARBA" id="ARBA00023239"/>
    </source>
</evidence>
<protein>
    <recommendedName>
        <fullName evidence="4 14">Very-long-chain (3R)-3-hydroxyacyl-CoA dehydratase</fullName>
        <ecNumber evidence="4 14">4.2.1.134</ecNumber>
    </recommendedName>
</protein>
<proteinExistence type="inferred from homology"/>
<comment type="pathway">
    <text evidence="2 14">Lipid metabolism; fatty acid biosynthesis.</text>
</comment>
<evidence type="ECO:0000256" key="3">
    <source>
        <dbReference type="ARBA" id="ARBA00007811"/>
    </source>
</evidence>
<dbReference type="Proteomes" id="UP000825890">
    <property type="component" value="Unassembled WGS sequence"/>
</dbReference>
<dbReference type="GO" id="GO:0030148">
    <property type="term" value="P:sphingolipid biosynthetic process"/>
    <property type="evidence" value="ECO:0007669"/>
    <property type="project" value="TreeGrafter"/>
</dbReference>
<keyword evidence="14" id="KW-0256">Endoplasmic reticulum</keyword>
<dbReference type="GeneID" id="68286072"/>
<comment type="subcellular location">
    <subcellularLocation>
        <location evidence="14">Endoplasmic reticulum membrane</location>
        <topology evidence="14">Multi-pass membrane protein</topology>
    </subcellularLocation>
    <subcellularLocation>
        <location evidence="1">Membrane</location>
        <topology evidence="1">Multi-pass membrane protein</topology>
    </subcellularLocation>
</comment>
<evidence type="ECO:0000256" key="8">
    <source>
        <dbReference type="ARBA" id="ARBA00022989"/>
    </source>
</evidence>
<evidence type="ECO:0000256" key="10">
    <source>
        <dbReference type="ARBA" id="ARBA00023136"/>
    </source>
</evidence>
<evidence type="ECO:0000256" key="6">
    <source>
        <dbReference type="ARBA" id="ARBA00022692"/>
    </source>
</evidence>
<sequence length="230" mass="26270">MNRPKDSRQPVPAVSKEARKQPSFGPKNIYLILYNFISALLWSVVLGRVLAISSTKGWQYVFTGTADFTKWTQTLAGLEVLHAAVGLVRAPLFTTLMQVASRFLLVWGIAHNFPVHTAYSPAYSTMLIAWSVTEIIRYSYFAINLTYGRVPGILTWLRYNTFFVLYPLGISSECWLVYRAVEPAKRWNASWEWVLKAILFVYVPGAYVLYTHMMRQRGKVMKAASEKKAQ</sequence>
<evidence type="ECO:0000256" key="2">
    <source>
        <dbReference type="ARBA" id="ARBA00005194"/>
    </source>
</evidence>
<evidence type="ECO:0000256" key="14">
    <source>
        <dbReference type="RuleBase" id="RU363109"/>
    </source>
</evidence>
<evidence type="ECO:0000256" key="5">
    <source>
        <dbReference type="ARBA" id="ARBA00022516"/>
    </source>
</evidence>
<dbReference type="OrthoDB" id="46988at2759"/>
<evidence type="ECO:0000256" key="4">
    <source>
        <dbReference type="ARBA" id="ARBA00013122"/>
    </source>
</evidence>
<keyword evidence="5 14" id="KW-0444">Lipid biosynthesis</keyword>
<comment type="similarity">
    <text evidence="3 14">Belongs to the very long-chain fatty acids dehydratase HACD family.</text>
</comment>
<dbReference type="PANTHER" id="PTHR11035">
    <property type="entry name" value="VERY-LONG-CHAIN (3R)-3-HYDROXYACYL-COA DEHYDRATASE"/>
    <property type="match status" value="1"/>
</dbReference>
<dbReference type="Pfam" id="PF04387">
    <property type="entry name" value="PTPLA"/>
    <property type="match status" value="1"/>
</dbReference>
<keyword evidence="11 14" id="KW-0275">Fatty acid biosynthesis</keyword>
<name>A0A9P3FBP2_9PEZI</name>
<dbReference type="RefSeq" id="XP_044651521.1">
    <property type="nucleotide sequence ID" value="XM_044795586.1"/>
</dbReference>
<dbReference type="GO" id="GO:0030497">
    <property type="term" value="P:fatty acid elongation"/>
    <property type="evidence" value="ECO:0007669"/>
    <property type="project" value="TreeGrafter"/>
</dbReference>
<feature type="transmembrane region" description="Helical" evidence="14">
    <location>
        <begin position="193"/>
        <end position="212"/>
    </location>
</feature>
<accession>A0A9P3FBP2</accession>